<evidence type="ECO:0000259" key="1">
    <source>
        <dbReference type="PROSITE" id="PS51186"/>
    </source>
</evidence>
<dbReference type="EMBL" id="DVOB01000047">
    <property type="protein sequence ID" value="HIU95484.1"/>
    <property type="molecule type" value="Genomic_DNA"/>
</dbReference>
<dbReference type="GO" id="GO:0016747">
    <property type="term" value="F:acyltransferase activity, transferring groups other than amino-acyl groups"/>
    <property type="evidence" value="ECO:0007669"/>
    <property type="project" value="InterPro"/>
</dbReference>
<proteinExistence type="predicted"/>
<sequence>MKTKITIPQLYKLKNSDKEKLVLTYLSAFESYPKLIQAFSDKKTRLLALEATLRYYTAFDLRYGSGFSLDENVREAVLIIHSDRMKYTFLKHLAAGSYGKEYRAVISKLSKEEKQTRAALFEELDRLEATVDIPRPHIYADFLGVAREYQHQGRGRKLMSQVCRYADQIGLPIMLFTNTADDIKFYQSLGFRIIGETSSERFGFVNTYMLYESSVREDRSL</sequence>
<dbReference type="AlphaFoldDB" id="A0A9D1SUB9"/>
<protein>
    <submittedName>
        <fullName evidence="2">GNAT family N-acetyltransferase</fullName>
    </submittedName>
</protein>
<dbReference type="PANTHER" id="PTHR42791">
    <property type="entry name" value="GNAT FAMILY ACETYLTRANSFERASE"/>
    <property type="match status" value="1"/>
</dbReference>
<dbReference type="SUPFAM" id="SSF55729">
    <property type="entry name" value="Acyl-CoA N-acyltransferases (Nat)"/>
    <property type="match status" value="1"/>
</dbReference>
<evidence type="ECO:0000313" key="3">
    <source>
        <dbReference type="Proteomes" id="UP000824130"/>
    </source>
</evidence>
<dbReference type="Proteomes" id="UP000824130">
    <property type="component" value="Unassembled WGS sequence"/>
</dbReference>
<accession>A0A9D1SUB9</accession>
<name>A0A9D1SUB9_9FIRM</name>
<evidence type="ECO:0000313" key="2">
    <source>
        <dbReference type="EMBL" id="HIU95484.1"/>
    </source>
</evidence>
<dbReference type="PROSITE" id="PS51186">
    <property type="entry name" value="GNAT"/>
    <property type="match status" value="1"/>
</dbReference>
<dbReference type="Pfam" id="PF13508">
    <property type="entry name" value="Acetyltransf_7"/>
    <property type="match status" value="1"/>
</dbReference>
<dbReference type="Gene3D" id="3.40.630.30">
    <property type="match status" value="1"/>
</dbReference>
<reference evidence="2" key="2">
    <citation type="journal article" date="2021" name="PeerJ">
        <title>Extensive microbial diversity within the chicken gut microbiome revealed by metagenomics and culture.</title>
        <authorList>
            <person name="Gilroy R."/>
            <person name="Ravi A."/>
            <person name="Getino M."/>
            <person name="Pursley I."/>
            <person name="Horton D.L."/>
            <person name="Alikhan N.F."/>
            <person name="Baker D."/>
            <person name="Gharbi K."/>
            <person name="Hall N."/>
            <person name="Watson M."/>
            <person name="Adriaenssens E.M."/>
            <person name="Foster-Nyarko E."/>
            <person name="Jarju S."/>
            <person name="Secka A."/>
            <person name="Antonio M."/>
            <person name="Oren A."/>
            <person name="Chaudhuri R.R."/>
            <person name="La Ragione R."/>
            <person name="Hildebrand F."/>
            <person name="Pallen M.J."/>
        </authorList>
    </citation>
    <scope>NUCLEOTIDE SEQUENCE</scope>
    <source>
        <strain evidence="2">ChiSjej4B22-8349</strain>
    </source>
</reference>
<dbReference type="CDD" id="cd04301">
    <property type="entry name" value="NAT_SF"/>
    <property type="match status" value="1"/>
</dbReference>
<organism evidence="2 3">
    <name type="scientific">Candidatus Allocopromorpha excrementipullorum</name>
    <dbReference type="NCBI Taxonomy" id="2840743"/>
    <lineage>
        <taxon>Bacteria</taxon>
        <taxon>Bacillati</taxon>
        <taxon>Bacillota</taxon>
        <taxon>Clostridia</taxon>
        <taxon>Eubacteriales</taxon>
        <taxon>Eubacteriaceae</taxon>
        <taxon>Eubacteriaceae incertae sedis</taxon>
        <taxon>Candidatus Allocopromorpha</taxon>
    </lineage>
</organism>
<feature type="domain" description="N-acetyltransferase" evidence="1">
    <location>
        <begin position="77"/>
        <end position="214"/>
    </location>
</feature>
<gene>
    <name evidence="2" type="ORF">IAD25_02050</name>
</gene>
<dbReference type="InterPro" id="IPR052523">
    <property type="entry name" value="Trichothecene_AcTrans"/>
</dbReference>
<reference evidence="2" key="1">
    <citation type="submission" date="2020-10" db="EMBL/GenBank/DDBJ databases">
        <authorList>
            <person name="Gilroy R."/>
        </authorList>
    </citation>
    <scope>NUCLEOTIDE SEQUENCE</scope>
    <source>
        <strain evidence="2">ChiSjej4B22-8349</strain>
    </source>
</reference>
<comment type="caution">
    <text evidence="2">The sequence shown here is derived from an EMBL/GenBank/DDBJ whole genome shotgun (WGS) entry which is preliminary data.</text>
</comment>
<dbReference type="InterPro" id="IPR000182">
    <property type="entry name" value="GNAT_dom"/>
</dbReference>
<dbReference type="InterPro" id="IPR016181">
    <property type="entry name" value="Acyl_CoA_acyltransferase"/>
</dbReference>
<dbReference type="PANTHER" id="PTHR42791:SF1">
    <property type="entry name" value="N-ACETYLTRANSFERASE DOMAIN-CONTAINING PROTEIN"/>
    <property type="match status" value="1"/>
</dbReference>